<feature type="region of interest" description="Disordered" evidence="1">
    <location>
        <begin position="323"/>
        <end position="391"/>
    </location>
</feature>
<keyword evidence="4" id="KW-1185">Reference proteome</keyword>
<dbReference type="Proteomes" id="UP000053201">
    <property type="component" value="Unassembled WGS sequence"/>
</dbReference>
<dbReference type="GeneID" id="27684992"/>
<accession>A0A0L0HRW4</accession>
<feature type="transmembrane region" description="Helical" evidence="2">
    <location>
        <begin position="188"/>
        <end position="208"/>
    </location>
</feature>
<feature type="region of interest" description="Disordered" evidence="1">
    <location>
        <begin position="40"/>
        <end position="176"/>
    </location>
</feature>
<gene>
    <name evidence="3" type="ORF">SPPG_01321</name>
</gene>
<evidence type="ECO:0000256" key="2">
    <source>
        <dbReference type="SAM" id="Phobius"/>
    </source>
</evidence>
<keyword evidence="2" id="KW-0472">Membrane</keyword>
<name>A0A0L0HRW4_SPIPD</name>
<dbReference type="VEuPathDB" id="FungiDB:SPPG_01321"/>
<evidence type="ECO:0000256" key="1">
    <source>
        <dbReference type="SAM" id="MobiDB-lite"/>
    </source>
</evidence>
<keyword evidence="2" id="KW-0812">Transmembrane</keyword>
<feature type="compositionally biased region" description="Low complexity" evidence="1">
    <location>
        <begin position="142"/>
        <end position="154"/>
    </location>
</feature>
<organism evidence="3 4">
    <name type="scientific">Spizellomyces punctatus (strain DAOM BR117)</name>
    <dbReference type="NCBI Taxonomy" id="645134"/>
    <lineage>
        <taxon>Eukaryota</taxon>
        <taxon>Fungi</taxon>
        <taxon>Fungi incertae sedis</taxon>
        <taxon>Chytridiomycota</taxon>
        <taxon>Chytridiomycota incertae sedis</taxon>
        <taxon>Chytridiomycetes</taxon>
        <taxon>Spizellomycetales</taxon>
        <taxon>Spizellomycetaceae</taxon>
        <taxon>Spizellomyces</taxon>
    </lineage>
</organism>
<keyword evidence="2" id="KW-1133">Transmembrane helix</keyword>
<dbReference type="InParanoid" id="A0A0L0HRW4"/>
<feature type="compositionally biased region" description="Basic and acidic residues" evidence="1">
    <location>
        <begin position="382"/>
        <end position="391"/>
    </location>
</feature>
<protein>
    <submittedName>
        <fullName evidence="3">Uncharacterized protein</fullName>
    </submittedName>
</protein>
<evidence type="ECO:0000313" key="4">
    <source>
        <dbReference type="Proteomes" id="UP000053201"/>
    </source>
</evidence>
<feature type="compositionally biased region" description="Basic and acidic residues" evidence="1">
    <location>
        <begin position="77"/>
        <end position="86"/>
    </location>
</feature>
<feature type="compositionally biased region" description="Basic residues" evidence="1">
    <location>
        <begin position="103"/>
        <end position="119"/>
    </location>
</feature>
<sequence length="391" mass="43262">MVVQLHSSSAGHIATATVTMEYPISEHVCRSPQISIAMRSSPVVSPTTSPPPSPPTFCHLRRTPHPYQFTYDAGNCPREKPHELNHRPPTPPSPDSSDEGSRSPRHHRPSQQHHSKYYRRSAPYSEQAHATTSQQQSPPPSSASASQQEQQGAPKSQEEPPQQSATGESIPAASTRASSSLVRRSLDLVLPIVRIIATAVVVVIWFSLTVYLFFMSYVVSVVYSVVRRCPAVLRAAVRGAKRSAHVAWGLGKVAYRAGREAYGTASRLWKDYASPWMPRLFHWPEPIQQRMQNRYNESPPPDVDEPIIEPPPWSPIPDDFPTEFEGPYTYPTPQASPKSTPPCSPFLQDMEGEQPASPPPGKAWRWSAASGSSGWSFDSGYAEERGHDDTL</sequence>
<evidence type="ECO:0000313" key="3">
    <source>
        <dbReference type="EMBL" id="KND03868.1"/>
    </source>
</evidence>
<dbReference type="OrthoDB" id="10386132at2759"/>
<reference evidence="3 4" key="1">
    <citation type="submission" date="2009-08" db="EMBL/GenBank/DDBJ databases">
        <title>The Genome Sequence of Spizellomyces punctatus strain DAOM BR117.</title>
        <authorList>
            <consortium name="The Broad Institute Genome Sequencing Platform"/>
            <person name="Russ C."/>
            <person name="Cuomo C."/>
            <person name="Shea T."/>
            <person name="Young S.K."/>
            <person name="Zeng Q."/>
            <person name="Koehrsen M."/>
            <person name="Haas B."/>
            <person name="Borodovsky M."/>
            <person name="Guigo R."/>
            <person name="Alvarado L."/>
            <person name="Berlin A."/>
            <person name="Bochicchio J."/>
            <person name="Borenstein D."/>
            <person name="Chapman S."/>
            <person name="Chen Z."/>
            <person name="Engels R."/>
            <person name="Freedman E."/>
            <person name="Gellesch M."/>
            <person name="Goldberg J."/>
            <person name="Griggs A."/>
            <person name="Gujja S."/>
            <person name="Heiman D."/>
            <person name="Hepburn T."/>
            <person name="Howarth C."/>
            <person name="Jen D."/>
            <person name="Larson L."/>
            <person name="Lewis B."/>
            <person name="Mehta T."/>
            <person name="Park D."/>
            <person name="Pearson M."/>
            <person name="Roberts A."/>
            <person name="Saif S."/>
            <person name="Shenoy N."/>
            <person name="Sisk P."/>
            <person name="Stolte C."/>
            <person name="Sykes S."/>
            <person name="Thomson T."/>
            <person name="Walk T."/>
            <person name="White J."/>
            <person name="Yandava C."/>
            <person name="Burger G."/>
            <person name="Gray M.W."/>
            <person name="Holland P.W.H."/>
            <person name="King N."/>
            <person name="Lang F.B.F."/>
            <person name="Roger A.J."/>
            <person name="Ruiz-Trillo I."/>
            <person name="Lander E."/>
            <person name="Nusbaum C."/>
        </authorList>
    </citation>
    <scope>NUCLEOTIDE SEQUENCE [LARGE SCALE GENOMIC DNA]</scope>
    <source>
        <strain evidence="3 4">DAOM BR117</strain>
    </source>
</reference>
<dbReference type="AlphaFoldDB" id="A0A0L0HRW4"/>
<dbReference type="RefSeq" id="XP_016611907.1">
    <property type="nucleotide sequence ID" value="XM_016749642.1"/>
</dbReference>
<dbReference type="EMBL" id="KQ257451">
    <property type="protein sequence ID" value="KND03868.1"/>
    <property type="molecule type" value="Genomic_DNA"/>
</dbReference>
<proteinExistence type="predicted"/>
<feature type="compositionally biased region" description="Low complexity" evidence="1">
    <location>
        <begin position="363"/>
        <end position="380"/>
    </location>
</feature>